<proteinExistence type="predicted"/>
<feature type="region of interest" description="Disordered" evidence="1">
    <location>
        <begin position="298"/>
        <end position="387"/>
    </location>
</feature>
<feature type="compositionally biased region" description="Polar residues" evidence="1">
    <location>
        <begin position="1"/>
        <end position="22"/>
    </location>
</feature>
<feature type="compositionally biased region" description="Basic and acidic residues" evidence="1">
    <location>
        <begin position="374"/>
        <end position="387"/>
    </location>
</feature>
<evidence type="ECO:0000313" key="2">
    <source>
        <dbReference type="EMBL" id="KAF3581662.1"/>
    </source>
</evidence>
<feature type="compositionally biased region" description="Polar residues" evidence="1">
    <location>
        <begin position="315"/>
        <end position="333"/>
    </location>
</feature>
<dbReference type="Proteomes" id="UP000266723">
    <property type="component" value="Unassembled WGS sequence"/>
</dbReference>
<reference evidence="2 3" key="1">
    <citation type="journal article" date="2020" name="BMC Genomics">
        <title>Intraspecific diversification of the crop wild relative Brassica cretica Lam. using demographic model selection.</title>
        <authorList>
            <person name="Kioukis A."/>
            <person name="Michalopoulou V.A."/>
            <person name="Briers L."/>
            <person name="Pirintsos S."/>
            <person name="Studholme D.J."/>
            <person name="Pavlidis P."/>
            <person name="Sarris P.F."/>
        </authorList>
    </citation>
    <scope>NUCLEOTIDE SEQUENCE [LARGE SCALE GENOMIC DNA]</scope>
    <source>
        <strain evidence="3">cv. PFS-1207/04</strain>
    </source>
</reference>
<comment type="caution">
    <text evidence="2">The sequence shown here is derived from an EMBL/GenBank/DDBJ whole genome shotgun (WGS) entry which is preliminary data.</text>
</comment>
<feature type="region of interest" description="Disordered" evidence="1">
    <location>
        <begin position="81"/>
        <end position="180"/>
    </location>
</feature>
<organism evidence="2 3">
    <name type="scientific">Brassica cretica</name>
    <name type="common">Mustard</name>
    <dbReference type="NCBI Taxonomy" id="69181"/>
    <lineage>
        <taxon>Eukaryota</taxon>
        <taxon>Viridiplantae</taxon>
        <taxon>Streptophyta</taxon>
        <taxon>Embryophyta</taxon>
        <taxon>Tracheophyta</taxon>
        <taxon>Spermatophyta</taxon>
        <taxon>Magnoliopsida</taxon>
        <taxon>eudicotyledons</taxon>
        <taxon>Gunneridae</taxon>
        <taxon>Pentapetalae</taxon>
        <taxon>rosids</taxon>
        <taxon>malvids</taxon>
        <taxon>Brassicales</taxon>
        <taxon>Brassicaceae</taxon>
        <taxon>Brassiceae</taxon>
        <taxon>Brassica</taxon>
    </lineage>
</organism>
<evidence type="ECO:0000256" key="1">
    <source>
        <dbReference type="SAM" id="MobiDB-lite"/>
    </source>
</evidence>
<evidence type="ECO:0000313" key="3">
    <source>
        <dbReference type="Proteomes" id="UP000266723"/>
    </source>
</evidence>
<feature type="compositionally biased region" description="Basic and acidic residues" evidence="1">
    <location>
        <begin position="131"/>
        <end position="143"/>
    </location>
</feature>
<feature type="compositionally biased region" description="Basic and acidic residues" evidence="1">
    <location>
        <begin position="338"/>
        <end position="350"/>
    </location>
</feature>
<protein>
    <submittedName>
        <fullName evidence="2">Uncharacterized protein</fullName>
    </submittedName>
</protein>
<gene>
    <name evidence="2" type="ORF">DY000_02031095</name>
</gene>
<dbReference type="EMBL" id="QGKV02000649">
    <property type="protein sequence ID" value="KAF3581662.1"/>
    <property type="molecule type" value="Genomic_DNA"/>
</dbReference>
<accession>A0ABQ7DUJ2</accession>
<keyword evidence="3" id="KW-1185">Reference proteome</keyword>
<name>A0ABQ7DUJ2_BRACR</name>
<sequence>MSTDDTNNMQTPLNGGSDTNLHTPAADVSAANATANAATLEEFKKMFSAYEKRSKEQDKLVDTLTKKVKTLMARTHVVLPRGSTKIHGRKLDIATPLDRPGTSRERSSGQNPSETSAAEKRNTESPLPPAKDTEANEVEHVDLDPSDISNDTEDDADRHPRRTRSRSARESSLFDEPMTEEEENLYGYVHHEGEELQGAYNYAINSDQGRTTGNTWNRNQGYDENTLGARLAAKLLAGKLSEVTSGSTTFKKMFSAYEKRSEEQDKLVDTLTKKVETLTARNRAVLLCGSTKIRGRKLDFATPLDRPGTSRERPSGQNPSETSPAEKQNTESPLPSVKDTEANEVEHVDLDPSDVSNDTEEDADRHSIRTRSRSARESTPFDKPLTE</sequence>
<feature type="region of interest" description="Disordered" evidence="1">
    <location>
        <begin position="1"/>
        <end position="26"/>
    </location>
</feature>